<gene>
    <name evidence="1" type="ORF">DSO57_1012928</name>
</gene>
<name>A0ACC2U462_9FUNG</name>
<dbReference type="EMBL" id="QTSX02001467">
    <property type="protein sequence ID" value="KAJ9081598.1"/>
    <property type="molecule type" value="Genomic_DNA"/>
</dbReference>
<dbReference type="Proteomes" id="UP001165960">
    <property type="component" value="Unassembled WGS sequence"/>
</dbReference>
<organism evidence="1 2">
    <name type="scientific">Entomophthora muscae</name>
    <dbReference type="NCBI Taxonomy" id="34485"/>
    <lineage>
        <taxon>Eukaryota</taxon>
        <taxon>Fungi</taxon>
        <taxon>Fungi incertae sedis</taxon>
        <taxon>Zoopagomycota</taxon>
        <taxon>Entomophthoromycotina</taxon>
        <taxon>Entomophthoromycetes</taxon>
        <taxon>Entomophthorales</taxon>
        <taxon>Entomophthoraceae</taxon>
        <taxon>Entomophthora</taxon>
    </lineage>
</organism>
<reference evidence="1" key="1">
    <citation type="submission" date="2022-04" db="EMBL/GenBank/DDBJ databases">
        <title>Genome of the entomopathogenic fungus Entomophthora muscae.</title>
        <authorList>
            <person name="Elya C."/>
            <person name="Lovett B.R."/>
            <person name="Lee E."/>
            <person name="Macias A.M."/>
            <person name="Hajek A.E."/>
            <person name="De Bivort B.L."/>
            <person name="Kasson M.T."/>
            <person name="De Fine Licht H.H."/>
            <person name="Stajich J.E."/>
        </authorList>
    </citation>
    <scope>NUCLEOTIDE SEQUENCE</scope>
    <source>
        <strain evidence="1">Berkeley</strain>
    </source>
</reference>
<comment type="caution">
    <text evidence="1">The sequence shown here is derived from an EMBL/GenBank/DDBJ whole genome shotgun (WGS) entry which is preliminary data.</text>
</comment>
<evidence type="ECO:0000313" key="1">
    <source>
        <dbReference type="EMBL" id="KAJ9081598.1"/>
    </source>
</evidence>
<protein>
    <submittedName>
        <fullName evidence="1">Uncharacterized protein</fullName>
    </submittedName>
</protein>
<accession>A0ACC2U462</accession>
<proteinExistence type="predicted"/>
<keyword evidence="2" id="KW-1185">Reference proteome</keyword>
<evidence type="ECO:0000313" key="2">
    <source>
        <dbReference type="Proteomes" id="UP001165960"/>
    </source>
</evidence>
<sequence length="241" mass="26699">MEDSRQVTVVGGSSFIGLHLVSQLLDLGINVNATTRAVRALTDDPLALLKQKHPHALNIVAADIQDKDSLAKAFQGSEAIFYLASSVLLQVNDAFKEQIQPTVEGSNNVLEACLCSGSVKTIVITASTYHSRFPKPGYDYSEKDYHVVDAATEFPYVQAKVQEERDIWDFQKEHSTRFRITVINPSFVFGPEVLGQSQFTCLNSPCTNLGRNLLANYLTGNWKRIPQGMPDYVFNLTVQAT</sequence>